<keyword evidence="6" id="KW-0028">Amino-acid biosynthesis</keyword>
<accession>A0ABP2AQR4</accession>
<dbReference type="PANTHER" id="PTHR43284">
    <property type="entry name" value="ASPARAGINE SYNTHETASE (GLUTAMINE-HYDROLYZING)"/>
    <property type="match status" value="1"/>
</dbReference>
<gene>
    <name evidence="10" type="primary">asnO</name>
    <name evidence="10" type="ORF">ERS852473_00914</name>
</gene>
<sequence length="613" mass="70129">MCGIVGWVDLNNNIKTKQYMVEKMRDTLTPRGPDSYGIKATNNAVLGHRRLAIVDPKGGLQPMVKNINNKEYTIVYNGELYNTEEVRSDLVSKGYTFSSYSDTEVLLTAFIEYREKCVDYINGIFAFGIWDEQNKELFLARDPLGVKPLFYSIKNDSILFASEIKALLAHPMIDSVVDKQGILELMALSPQRNLGSGIFKDIKEVPPAFYMTYNNKGAHLKEYWVLEAKEHKDDEKTTIKKLRDLLVDAIERQLVSDVPVCTFLSGGLDSSFISYVAANAFKRQGKAPLDTFSIDYVDNEKYFKANLFQPNSDPYWVIKMKDYIKSNHHGIILDNVELAKALKEATIASDLPLMADVDSSLYLFAKEIKKTATVGLSGECADEVFCGYPWYTRDYENIDIFPWADSVAHRKNILAKSIKDLPIEDYVKQVCSDSLAKVPKLKGESKKDEKMRELFYLNIKWFMITLLNRKDRMTMSNSLEVRVPFADKRLVQYSYNIPAAMKLLNGREKGLLREATRTLLPDEIVDRKKSPYPKTHHPLYTETVKNMLNNIIKNKNARILELIDKDAIEKIINTNGSSFTKPWFGQLMTGPQVMAYLIQLDTWLNEYNVKLDI</sequence>
<dbReference type="NCBIfam" id="TIGR01536">
    <property type="entry name" value="asn_synth_AEB"/>
    <property type="match status" value="1"/>
</dbReference>
<dbReference type="InterPro" id="IPR017932">
    <property type="entry name" value="GATase_2_dom"/>
</dbReference>
<dbReference type="SUPFAM" id="SSF52402">
    <property type="entry name" value="Adenine nucleotide alpha hydrolases-like"/>
    <property type="match status" value="1"/>
</dbReference>
<keyword evidence="6" id="KW-0061">Asparagine biosynthesis</keyword>
<dbReference type="InterPro" id="IPR029055">
    <property type="entry name" value="Ntn_hydrolases_N"/>
</dbReference>
<comment type="similarity">
    <text evidence="2">Belongs to the asparagine synthetase family.</text>
</comment>
<evidence type="ECO:0000256" key="8">
    <source>
        <dbReference type="ARBA" id="ARBA00048741"/>
    </source>
</evidence>
<reference evidence="10 11" key="1">
    <citation type="submission" date="2015-09" db="EMBL/GenBank/DDBJ databases">
        <authorList>
            <consortium name="Pathogen Informatics"/>
            <person name="Wu L."/>
            <person name="Ma J."/>
        </authorList>
    </citation>
    <scope>NUCLEOTIDE SEQUENCE [LARGE SCALE GENOMIC DNA]</scope>
    <source>
        <strain evidence="10 11">2789STDY5834858</strain>
    </source>
</reference>
<dbReference type="Pfam" id="PF13537">
    <property type="entry name" value="GATase_7"/>
    <property type="match status" value="1"/>
</dbReference>
<proteinExistence type="inferred from homology"/>
<dbReference type="Pfam" id="PF00733">
    <property type="entry name" value="Asn_synthase"/>
    <property type="match status" value="1"/>
</dbReference>
<name>A0ABP2AQR4_SARVE</name>
<dbReference type="GO" id="GO:0004066">
    <property type="term" value="F:asparagine synthase (glutamine-hydrolyzing) activity"/>
    <property type="evidence" value="ECO:0007669"/>
    <property type="project" value="UniProtKB-EC"/>
</dbReference>
<organism evidence="10 11">
    <name type="scientific">Sarcina ventriculi</name>
    <name type="common">Clostridium ventriculi</name>
    <dbReference type="NCBI Taxonomy" id="1267"/>
    <lineage>
        <taxon>Bacteria</taxon>
        <taxon>Bacillati</taxon>
        <taxon>Bacillota</taxon>
        <taxon>Clostridia</taxon>
        <taxon>Eubacteriales</taxon>
        <taxon>Clostridiaceae</taxon>
        <taxon>Sarcina</taxon>
    </lineage>
</organism>
<dbReference type="PIRSF" id="PIRSF001589">
    <property type="entry name" value="Asn_synthetase_glu-h"/>
    <property type="match status" value="1"/>
</dbReference>
<keyword evidence="7" id="KW-0315">Glutamine amidotransferase</keyword>
<dbReference type="EMBL" id="CYZR01000002">
    <property type="protein sequence ID" value="CUN70673.1"/>
    <property type="molecule type" value="Genomic_DNA"/>
</dbReference>
<dbReference type="Proteomes" id="UP000095488">
    <property type="component" value="Unassembled WGS sequence"/>
</dbReference>
<dbReference type="SUPFAM" id="SSF56235">
    <property type="entry name" value="N-terminal nucleophile aminohydrolases (Ntn hydrolases)"/>
    <property type="match status" value="1"/>
</dbReference>
<evidence type="ECO:0000313" key="10">
    <source>
        <dbReference type="EMBL" id="CUN70673.1"/>
    </source>
</evidence>
<dbReference type="PROSITE" id="PS51278">
    <property type="entry name" value="GATASE_TYPE_2"/>
    <property type="match status" value="1"/>
</dbReference>
<dbReference type="Gene3D" id="3.40.50.620">
    <property type="entry name" value="HUPs"/>
    <property type="match status" value="1"/>
</dbReference>
<dbReference type="RefSeq" id="WP_055258075.1">
    <property type="nucleotide sequence ID" value="NZ_CABIXL010000002.1"/>
</dbReference>
<keyword evidence="11" id="KW-1185">Reference proteome</keyword>
<evidence type="ECO:0000256" key="2">
    <source>
        <dbReference type="ARBA" id="ARBA00005752"/>
    </source>
</evidence>
<comment type="pathway">
    <text evidence="1">Amino-acid biosynthesis; L-asparagine biosynthesis; L-asparagine from L-aspartate (L-Gln route): step 1/1.</text>
</comment>
<comment type="catalytic activity">
    <reaction evidence="8">
        <text>L-aspartate + L-glutamine + ATP + H2O = L-asparagine + L-glutamate + AMP + diphosphate + H(+)</text>
        <dbReference type="Rhea" id="RHEA:12228"/>
        <dbReference type="ChEBI" id="CHEBI:15377"/>
        <dbReference type="ChEBI" id="CHEBI:15378"/>
        <dbReference type="ChEBI" id="CHEBI:29985"/>
        <dbReference type="ChEBI" id="CHEBI:29991"/>
        <dbReference type="ChEBI" id="CHEBI:30616"/>
        <dbReference type="ChEBI" id="CHEBI:33019"/>
        <dbReference type="ChEBI" id="CHEBI:58048"/>
        <dbReference type="ChEBI" id="CHEBI:58359"/>
        <dbReference type="ChEBI" id="CHEBI:456215"/>
        <dbReference type="EC" id="6.3.5.4"/>
    </reaction>
</comment>
<keyword evidence="5" id="KW-0067">ATP-binding</keyword>
<evidence type="ECO:0000256" key="3">
    <source>
        <dbReference type="ARBA" id="ARBA00012737"/>
    </source>
</evidence>
<dbReference type="EC" id="6.3.5.4" evidence="3"/>
<keyword evidence="4" id="KW-0547">Nucleotide-binding</keyword>
<dbReference type="InterPro" id="IPR051786">
    <property type="entry name" value="ASN_synthetase/amidase"/>
</dbReference>
<dbReference type="InterPro" id="IPR033738">
    <property type="entry name" value="AsnB_N"/>
</dbReference>
<evidence type="ECO:0000256" key="6">
    <source>
        <dbReference type="ARBA" id="ARBA00022888"/>
    </source>
</evidence>
<evidence type="ECO:0000256" key="7">
    <source>
        <dbReference type="ARBA" id="ARBA00022962"/>
    </source>
</evidence>
<evidence type="ECO:0000256" key="5">
    <source>
        <dbReference type="ARBA" id="ARBA00022840"/>
    </source>
</evidence>
<dbReference type="CDD" id="cd00712">
    <property type="entry name" value="AsnB"/>
    <property type="match status" value="1"/>
</dbReference>
<evidence type="ECO:0000313" key="11">
    <source>
        <dbReference type="Proteomes" id="UP000095488"/>
    </source>
</evidence>
<evidence type="ECO:0000256" key="1">
    <source>
        <dbReference type="ARBA" id="ARBA00005187"/>
    </source>
</evidence>
<comment type="caution">
    <text evidence="10">The sequence shown here is derived from an EMBL/GenBank/DDBJ whole genome shotgun (WGS) entry which is preliminary data.</text>
</comment>
<evidence type="ECO:0000259" key="9">
    <source>
        <dbReference type="PROSITE" id="PS51278"/>
    </source>
</evidence>
<dbReference type="InterPro" id="IPR014729">
    <property type="entry name" value="Rossmann-like_a/b/a_fold"/>
</dbReference>
<keyword evidence="10" id="KW-0436">Ligase</keyword>
<dbReference type="Gene3D" id="3.60.20.10">
    <property type="entry name" value="Glutamine Phosphoribosylpyrophosphate, subunit 1, domain 1"/>
    <property type="match status" value="1"/>
</dbReference>
<dbReference type="CDD" id="cd01991">
    <property type="entry name" value="Asn_synthase_B_C"/>
    <property type="match status" value="1"/>
</dbReference>
<dbReference type="PANTHER" id="PTHR43284:SF1">
    <property type="entry name" value="ASPARAGINE SYNTHETASE"/>
    <property type="match status" value="1"/>
</dbReference>
<feature type="domain" description="Glutamine amidotransferase type-2" evidence="9">
    <location>
        <begin position="2"/>
        <end position="216"/>
    </location>
</feature>
<dbReference type="InterPro" id="IPR006426">
    <property type="entry name" value="Asn_synth_AEB"/>
</dbReference>
<dbReference type="InterPro" id="IPR001962">
    <property type="entry name" value="Asn_synthase"/>
</dbReference>
<protein>
    <recommendedName>
        <fullName evidence="3">asparagine synthase (glutamine-hydrolyzing)</fullName>
        <ecNumber evidence="3">6.3.5.4</ecNumber>
    </recommendedName>
</protein>
<evidence type="ECO:0000256" key="4">
    <source>
        <dbReference type="ARBA" id="ARBA00022741"/>
    </source>
</evidence>